<reference evidence="1 2" key="1">
    <citation type="submission" date="2024-02" db="EMBL/GenBank/DDBJ databases">
        <title>Deinococcus xinjiangensis NBRC 107630.</title>
        <authorList>
            <person name="Ichikawa N."/>
            <person name="Katano-Makiyama Y."/>
            <person name="Hidaka K."/>
        </authorList>
    </citation>
    <scope>NUCLEOTIDE SEQUENCE [LARGE SCALE GENOMIC DNA]</scope>
    <source>
        <strain evidence="1 2">NBRC 107630</strain>
    </source>
</reference>
<dbReference type="Proteomes" id="UP001458946">
    <property type="component" value="Unassembled WGS sequence"/>
</dbReference>
<evidence type="ECO:0000313" key="2">
    <source>
        <dbReference type="Proteomes" id="UP001458946"/>
    </source>
</evidence>
<evidence type="ECO:0000313" key="1">
    <source>
        <dbReference type="EMBL" id="GAA5500486.1"/>
    </source>
</evidence>
<sequence>MIEITCSSGFTYALCVTLTGWHRKFGEFTKREVYFGRSTPDAVNDLKRSLGIELLYEQPEGCVLVELGDATQPMNLPFIESVPMVYSPAILEAVYVEQALIQQARSECLKQEMDAYYDAMPDGIPF</sequence>
<gene>
    <name evidence="1" type="ORF">Dxin01_00207</name>
</gene>
<proteinExistence type="predicted"/>
<protein>
    <submittedName>
        <fullName evidence="1">Uncharacterized protein</fullName>
    </submittedName>
</protein>
<keyword evidence="2" id="KW-1185">Reference proteome</keyword>
<accession>A0ABP9V706</accession>
<dbReference type="EMBL" id="BAABRN010000001">
    <property type="protein sequence ID" value="GAA5500486.1"/>
    <property type="molecule type" value="Genomic_DNA"/>
</dbReference>
<comment type="caution">
    <text evidence="1">The sequence shown here is derived from an EMBL/GenBank/DDBJ whole genome shotgun (WGS) entry which is preliminary data.</text>
</comment>
<dbReference type="RefSeq" id="WP_353540470.1">
    <property type="nucleotide sequence ID" value="NZ_BAABRN010000001.1"/>
</dbReference>
<organism evidence="1 2">
    <name type="scientific">Deinococcus xinjiangensis</name>
    <dbReference type="NCBI Taxonomy" id="457454"/>
    <lineage>
        <taxon>Bacteria</taxon>
        <taxon>Thermotogati</taxon>
        <taxon>Deinococcota</taxon>
        <taxon>Deinococci</taxon>
        <taxon>Deinococcales</taxon>
        <taxon>Deinococcaceae</taxon>
        <taxon>Deinococcus</taxon>
    </lineage>
</organism>
<name>A0ABP9V706_9DEIO</name>